<evidence type="ECO:0000256" key="1">
    <source>
        <dbReference type="ARBA" id="ARBA00004141"/>
    </source>
</evidence>
<evidence type="ECO:0000313" key="7">
    <source>
        <dbReference type="Proteomes" id="UP000646152"/>
    </source>
</evidence>
<proteinExistence type="predicted"/>
<protein>
    <submittedName>
        <fullName evidence="6">Uncharacterized protein</fullName>
    </submittedName>
</protein>
<dbReference type="Proteomes" id="UP000646152">
    <property type="component" value="Unassembled WGS sequence"/>
</dbReference>
<organism evidence="6 7">
    <name type="scientific">Oceanisphaera marina</name>
    <dbReference type="NCBI Taxonomy" id="2017550"/>
    <lineage>
        <taxon>Bacteria</taxon>
        <taxon>Pseudomonadati</taxon>
        <taxon>Pseudomonadota</taxon>
        <taxon>Gammaproteobacteria</taxon>
        <taxon>Aeromonadales</taxon>
        <taxon>Aeromonadaceae</taxon>
        <taxon>Oceanisphaera</taxon>
    </lineage>
</organism>
<keyword evidence="3 5" id="KW-1133">Transmembrane helix</keyword>
<comment type="caution">
    <text evidence="6">The sequence shown here is derived from an EMBL/GenBank/DDBJ whole genome shotgun (WGS) entry which is preliminary data.</text>
</comment>
<evidence type="ECO:0000256" key="2">
    <source>
        <dbReference type="ARBA" id="ARBA00022692"/>
    </source>
</evidence>
<evidence type="ECO:0000256" key="5">
    <source>
        <dbReference type="SAM" id="Phobius"/>
    </source>
</evidence>
<comment type="subcellular location">
    <subcellularLocation>
        <location evidence="1">Membrane</location>
        <topology evidence="1">Multi-pass membrane protein</topology>
    </subcellularLocation>
</comment>
<name>A0ABQ1IIM4_9GAMM</name>
<keyword evidence="4 5" id="KW-0472">Membrane</keyword>
<dbReference type="RefSeq" id="WP_188629348.1">
    <property type="nucleotide sequence ID" value="NZ_BMKE01000009.1"/>
</dbReference>
<feature type="transmembrane region" description="Helical" evidence="5">
    <location>
        <begin position="12"/>
        <end position="43"/>
    </location>
</feature>
<dbReference type="SUPFAM" id="SSF161111">
    <property type="entry name" value="Cation efflux protein transmembrane domain-like"/>
    <property type="match status" value="1"/>
</dbReference>
<evidence type="ECO:0000313" key="6">
    <source>
        <dbReference type="EMBL" id="GGB41478.1"/>
    </source>
</evidence>
<dbReference type="InterPro" id="IPR027469">
    <property type="entry name" value="Cation_efflux_TMD_sf"/>
</dbReference>
<accession>A0ABQ1IIM4</accession>
<gene>
    <name evidence="6" type="ORF">GCM10011502_13490</name>
</gene>
<evidence type="ECO:0000256" key="3">
    <source>
        <dbReference type="ARBA" id="ARBA00022989"/>
    </source>
</evidence>
<sequence length="96" mass="10460">MKEDVDQSTASYARLVTIAAVAATAVAGLMGVSLLLTLGLVLFQSYVIRKTDSVAIRADQLRSRSDIIIHMDPISVTPQQFAAQHMSEPQFIKDKV</sequence>
<dbReference type="EMBL" id="BMKE01000009">
    <property type="protein sequence ID" value="GGB41478.1"/>
    <property type="molecule type" value="Genomic_DNA"/>
</dbReference>
<evidence type="ECO:0000256" key="4">
    <source>
        <dbReference type="ARBA" id="ARBA00023136"/>
    </source>
</evidence>
<keyword evidence="7" id="KW-1185">Reference proteome</keyword>
<reference evidence="7" key="1">
    <citation type="journal article" date="2019" name="Int. J. Syst. Evol. Microbiol.">
        <title>The Global Catalogue of Microorganisms (GCM) 10K type strain sequencing project: providing services to taxonomists for standard genome sequencing and annotation.</title>
        <authorList>
            <consortium name="The Broad Institute Genomics Platform"/>
            <consortium name="The Broad Institute Genome Sequencing Center for Infectious Disease"/>
            <person name="Wu L."/>
            <person name="Ma J."/>
        </authorList>
    </citation>
    <scope>NUCLEOTIDE SEQUENCE [LARGE SCALE GENOMIC DNA]</scope>
    <source>
        <strain evidence="7">CGMCC 1.15923</strain>
    </source>
</reference>
<keyword evidence="2 5" id="KW-0812">Transmembrane</keyword>